<dbReference type="Proteomes" id="UP000050266">
    <property type="component" value="Unassembled WGS sequence"/>
</dbReference>
<feature type="region of interest" description="Disordered" evidence="1">
    <location>
        <begin position="32"/>
        <end position="73"/>
    </location>
</feature>
<name>A0A0Q0CKN6_PSEA0</name>
<sequence length="73" mass="7528">MKALLERINPEKKAEERQSGLVFAHVLGGTNALNGSGDTTTGSAGGYDGWSETLPGGAKLKTASMNSTAEPYS</sequence>
<reference evidence="2 3" key="1">
    <citation type="submission" date="2015-09" db="EMBL/GenBank/DDBJ databases">
        <title>Genome announcement of multiple Pseudomonas syringae strains.</title>
        <authorList>
            <person name="Thakur S."/>
            <person name="Wang P.W."/>
            <person name="Gong Y."/>
            <person name="Weir B.S."/>
            <person name="Guttman D.S."/>
        </authorList>
    </citation>
    <scope>NUCLEOTIDE SEQUENCE [LARGE SCALE GENOMIC DNA]</scope>
    <source>
        <strain evidence="2 3">ICMP3962</strain>
    </source>
</reference>
<evidence type="ECO:0000313" key="3">
    <source>
        <dbReference type="Proteomes" id="UP000050266"/>
    </source>
</evidence>
<dbReference type="AlphaFoldDB" id="A0A0Q0CKN6"/>
<accession>A0A0Q0CKN6</accession>
<evidence type="ECO:0000313" key="2">
    <source>
        <dbReference type="EMBL" id="KPZ05643.1"/>
    </source>
</evidence>
<dbReference type="EMBL" id="LJRQ01000437">
    <property type="protein sequence ID" value="KPZ05643.1"/>
    <property type="molecule type" value="Genomic_DNA"/>
</dbReference>
<feature type="non-terminal residue" evidence="2">
    <location>
        <position position="73"/>
    </location>
</feature>
<comment type="caution">
    <text evidence="2">The sequence shown here is derived from an EMBL/GenBank/DDBJ whole genome shotgun (WGS) entry which is preliminary data.</text>
</comment>
<proteinExistence type="predicted"/>
<gene>
    <name evidence="2" type="ORF">ALO41_05157</name>
</gene>
<protein>
    <submittedName>
        <fullName evidence="2">TraO protein</fullName>
    </submittedName>
</protein>
<organism evidence="2 3">
    <name type="scientific">Pseudomonas amygdali pv. ulmi</name>
    <dbReference type="NCBI Taxonomy" id="251720"/>
    <lineage>
        <taxon>Bacteria</taxon>
        <taxon>Pseudomonadati</taxon>
        <taxon>Pseudomonadota</taxon>
        <taxon>Gammaproteobacteria</taxon>
        <taxon>Pseudomonadales</taxon>
        <taxon>Pseudomonadaceae</taxon>
        <taxon>Pseudomonas</taxon>
        <taxon>Pseudomonas amygdali</taxon>
    </lineage>
</organism>
<evidence type="ECO:0000256" key="1">
    <source>
        <dbReference type="SAM" id="MobiDB-lite"/>
    </source>
</evidence>
<feature type="compositionally biased region" description="Polar residues" evidence="1">
    <location>
        <begin position="63"/>
        <end position="73"/>
    </location>
</feature>